<protein>
    <submittedName>
        <fullName evidence="1">Uncharacterized protein</fullName>
    </submittedName>
</protein>
<evidence type="ECO:0000313" key="2">
    <source>
        <dbReference type="Proteomes" id="UP000712281"/>
    </source>
</evidence>
<name>A0A8S9MBN4_BRACR</name>
<proteinExistence type="predicted"/>
<gene>
    <name evidence="1" type="ORF">F2Q68_00039618</name>
</gene>
<accession>A0A8S9MBN4</accession>
<comment type="caution">
    <text evidence="1">The sequence shown here is derived from an EMBL/GenBank/DDBJ whole genome shotgun (WGS) entry which is preliminary data.</text>
</comment>
<dbReference type="Proteomes" id="UP000712281">
    <property type="component" value="Unassembled WGS sequence"/>
</dbReference>
<sequence>MMRIMRRNELQNIEEFVLRKIDSSTIPIRQGMRHRSTELSPHLIITRQTINEYRPTLPSTHRSTMESTMHKKETTLLAVGQMIAITRAMQ</sequence>
<organism evidence="1 2">
    <name type="scientific">Brassica cretica</name>
    <name type="common">Mustard</name>
    <dbReference type="NCBI Taxonomy" id="69181"/>
    <lineage>
        <taxon>Eukaryota</taxon>
        <taxon>Viridiplantae</taxon>
        <taxon>Streptophyta</taxon>
        <taxon>Embryophyta</taxon>
        <taxon>Tracheophyta</taxon>
        <taxon>Spermatophyta</taxon>
        <taxon>Magnoliopsida</taxon>
        <taxon>eudicotyledons</taxon>
        <taxon>Gunneridae</taxon>
        <taxon>Pentapetalae</taxon>
        <taxon>rosids</taxon>
        <taxon>malvids</taxon>
        <taxon>Brassicales</taxon>
        <taxon>Brassicaceae</taxon>
        <taxon>Brassiceae</taxon>
        <taxon>Brassica</taxon>
    </lineage>
</organism>
<dbReference type="AlphaFoldDB" id="A0A8S9MBN4"/>
<evidence type="ECO:0000313" key="1">
    <source>
        <dbReference type="EMBL" id="KAF2616402.1"/>
    </source>
</evidence>
<dbReference type="EMBL" id="QGKW02000007">
    <property type="protein sequence ID" value="KAF2616402.1"/>
    <property type="molecule type" value="Genomic_DNA"/>
</dbReference>
<reference evidence="1" key="1">
    <citation type="submission" date="2019-12" db="EMBL/GenBank/DDBJ databases">
        <title>Genome sequencing and annotation of Brassica cretica.</title>
        <authorList>
            <person name="Studholme D.J."/>
            <person name="Sarris P.F."/>
        </authorList>
    </citation>
    <scope>NUCLEOTIDE SEQUENCE</scope>
    <source>
        <strain evidence="1">PFS-001/15</strain>
        <tissue evidence="1">Leaf</tissue>
    </source>
</reference>